<dbReference type="EMBL" id="AP027735">
    <property type="protein sequence ID" value="BDZ58334.1"/>
    <property type="molecule type" value="Genomic_DNA"/>
</dbReference>
<keyword evidence="4" id="KW-1185">Reference proteome</keyword>
<dbReference type="InterPro" id="IPR000424">
    <property type="entry name" value="Primosome_PriB/ssb"/>
</dbReference>
<name>A0ABN6YLI7_9MICO</name>
<evidence type="ECO:0000256" key="2">
    <source>
        <dbReference type="PROSITE-ProRule" id="PRU00252"/>
    </source>
</evidence>
<dbReference type="PROSITE" id="PS50935">
    <property type="entry name" value="SSB"/>
    <property type="match status" value="1"/>
</dbReference>
<reference evidence="4" key="1">
    <citation type="journal article" date="2019" name="Int. J. Syst. Evol. Microbiol.">
        <title>The Global Catalogue of Microorganisms (GCM) 10K type strain sequencing project: providing services to taxonomists for standard genome sequencing and annotation.</title>
        <authorList>
            <consortium name="The Broad Institute Genomics Platform"/>
            <consortium name="The Broad Institute Genome Sequencing Center for Infectious Disease"/>
            <person name="Wu L."/>
            <person name="Ma J."/>
        </authorList>
    </citation>
    <scope>NUCLEOTIDE SEQUENCE [LARGE SCALE GENOMIC DNA]</scope>
    <source>
        <strain evidence="4">NBRC 110608</strain>
    </source>
</reference>
<dbReference type="RefSeq" id="WP_289230811.1">
    <property type="nucleotide sequence ID" value="NZ_AP027735.1"/>
</dbReference>
<keyword evidence="1 2" id="KW-0238">DNA-binding</keyword>
<dbReference type="Pfam" id="PF00436">
    <property type="entry name" value="SSB"/>
    <property type="match status" value="1"/>
</dbReference>
<evidence type="ECO:0008006" key="5">
    <source>
        <dbReference type="Google" id="ProtNLM"/>
    </source>
</evidence>
<dbReference type="InterPro" id="IPR012340">
    <property type="entry name" value="NA-bd_OB-fold"/>
</dbReference>
<accession>A0ABN6YLI7</accession>
<dbReference type="Proteomes" id="UP001321421">
    <property type="component" value="Chromosome"/>
</dbReference>
<evidence type="ECO:0000313" key="4">
    <source>
        <dbReference type="Proteomes" id="UP001321421"/>
    </source>
</evidence>
<evidence type="ECO:0000313" key="3">
    <source>
        <dbReference type="EMBL" id="BDZ58334.1"/>
    </source>
</evidence>
<protein>
    <recommendedName>
        <fullName evidence="5">Single-stranded DNA-binding protein</fullName>
    </recommendedName>
</protein>
<dbReference type="SUPFAM" id="SSF50249">
    <property type="entry name" value="Nucleic acid-binding proteins"/>
    <property type="match status" value="1"/>
</dbReference>
<gene>
    <name evidence="3" type="ORF">GCM10025872_19910</name>
</gene>
<proteinExistence type="predicted"/>
<evidence type="ECO:0000256" key="1">
    <source>
        <dbReference type="ARBA" id="ARBA00023125"/>
    </source>
</evidence>
<sequence length="116" mass="12428">MSAPAPAEAPPDLNEVRLVGRVSGEPAERVLPSGDPIVTLRVVVRREASTARRNAAPVDTIDVACFSATTRRRAAALTADTVVEVEGSLRRRFFRTAQGAASRYEVEAASVRRVKG</sequence>
<organism evidence="3 4">
    <name type="scientific">Barrientosiimonas endolithica</name>
    <dbReference type="NCBI Taxonomy" id="1535208"/>
    <lineage>
        <taxon>Bacteria</taxon>
        <taxon>Bacillati</taxon>
        <taxon>Actinomycetota</taxon>
        <taxon>Actinomycetes</taxon>
        <taxon>Micrococcales</taxon>
        <taxon>Dermacoccaceae</taxon>
        <taxon>Barrientosiimonas</taxon>
    </lineage>
</organism>
<dbReference type="Gene3D" id="2.40.50.140">
    <property type="entry name" value="Nucleic acid-binding proteins"/>
    <property type="match status" value="1"/>
</dbReference>